<dbReference type="Pfam" id="PF04116">
    <property type="entry name" value="FA_hydroxylase"/>
    <property type="match status" value="1"/>
</dbReference>
<feature type="binding site" description="axial binding residue" evidence="20">
    <location>
        <position position="62"/>
    </location>
    <ligand>
        <name>heme</name>
        <dbReference type="ChEBI" id="CHEBI:30413"/>
    </ligand>
    <ligandPart>
        <name>Fe</name>
        <dbReference type="ChEBI" id="CHEBI:18248"/>
    </ligandPart>
</feature>
<feature type="binding site" evidence="19">
    <location>
        <position position="249"/>
    </location>
    <ligand>
        <name>Zn(2+)</name>
        <dbReference type="ChEBI" id="CHEBI:29105"/>
        <label>1</label>
    </ligand>
</feature>
<protein>
    <recommendedName>
        <fullName evidence="18">Ceramide very long chain fatty acid hydroxylase</fullName>
        <ecNumber evidence="18">1.-.-.-</ecNumber>
    </recommendedName>
</protein>
<evidence type="ECO:0000256" key="8">
    <source>
        <dbReference type="ARBA" id="ARBA00022723"/>
    </source>
</evidence>
<keyword evidence="8 18" id="KW-0479">Metal-binding</keyword>
<dbReference type="EC" id="1.-.-.-" evidence="18"/>
<keyword evidence="16 18" id="KW-0472">Membrane</keyword>
<dbReference type="InterPro" id="IPR014430">
    <property type="entry name" value="Scs7"/>
</dbReference>
<evidence type="ECO:0000256" key="2">
    <source>
        <dbReference type="ARBA" id="ARBA00004991"/>
    </source>
</evidence>
<comment type="function">
    <text evidence="18">Ceramide hydroxylase involved in the hydroxylation of sphingolipid-associated very long chain fatty acids. Postulated to hydroxylate the very long chain fatty acid of dihydroceramides and phytoceramides at C-2.</text>
</comment>
<feature type="binding site" description="axial binding residue" evidence="20">
    <location>
        <position position="89"/>
    </location>
    <ligand>
        <name>heme</name>
        <dbReference type="ChEBI" id="CHEBI:30413"/>
    </ligand>
    <ligandPart>
        <name>Fe</name>
        <dbReference type="ChEBI" id="CHEBI:18248"/>
    </ligandPart>
</feature>
<dbReference type="GO" id="GO:0005506">
    <property type="term" value="F:iron ion binding"/>
    <property type="evidence" value="ECO:0007669"/>
    <property type="project" value="UniProtKB-UniRule"/>
</dbReference>
<feature type="binding site" evidence="19">
    <location>
        <position position="273"/>
    </location>
    <ligand>
        <name>Zn(2+)</name>
        <dbReference type="ChEBI" id="CHEBI:29105"/>
        <label>1</label>
    </ligand>
</feature>
<evidence type="ECO:0000256" key="12">
    <source>
        <dbReference type="ARBA" id="ARBA00022989"/>
    </source>
</evidence>
<sequence>MTVQNATTTQTPSKRPTGITRIARIPRAYTVNEIRSEHCTAGSLFLTFEGRVYDVTEFINDHPGGTEIILEFAGEDITDVLRDPAVHEHSTHAFKMLESYYVGWLAEGEGAKTFPEAIQHGKQIAENALRQRRTGGDSTANGVAQQEEDGPFLDLEKPLIHQVYTLSIGKEGYMREVHRAQYLPHPIRFFSSPILEALTSTPWFVVPFVWVPITFFLLTTSLPTLGLKSALLGLAGGMFGWTLIEYVMHRFLLHADEILPDKPGWLSAHFLLHGVHHFLPMDRFRLVFPPALAIPVALPIYLGLRAAMQGAHANVTFAGLLTGYIFYDMTHYYLHHGRPAVEHFREMKSYHLAHHYKNENLGYGVTSKLWDFVFGTVLRI</sequence>
<dbReference type="FunFam" id="3.10.120.10:FF:000007">
    <property type="entry name" value="Sulfite oxidase, mitochondrial"/>
    <property type="match status" value="1"/>
</dbReference>
<dbReference type="PROSITE" id="PS50255">
    <property type="entry name" value="CYTOCHROME_B5_2"/>
    <property type="match status" value="1"/>
</dbReference>
<dbReference type="PIRSF" id="PIRSF005149">
    <property type="entry name" value="IPC-B_HD"/>
    <property type="match status" value="1"/>
</dbReference>
<dbReference type="PANTHER" id="PTHR12863:SF1">
    <property type="entry name" value="FATTY ACID 2-HYDROXYLASE"/>
    <property type="match status" value="1"/>
</dbReference>
<evidence type="ECO:0000256" key="13">
    <source>
        <dbReference type="ARBA" id="ARBA00023002"/>
    </source>
</evidence>
<keyword evidence="10 18" id="KW-0276">Fatty acid metabolism</keyword>
<keyword evidence="12 21" id="KW-1133">Transmembrane helix</keyword>
<dbReference type="PANTHER" id="PTHR12863">
    <property type="entry name" value="FATTY ACID HYDROXYLASE"/>
    <property type="match status" value="1"/>
</dbReference>
<dbReference type="InterPro" id="IPR006694">
    <property type="entry name" value="Fatty_acid_hydroxylase"/>
</dbReference>
<keyword evidence="9 18" id="KW-0256">Endoplasmic reticulum</keyword>
<reference evidence="23 24" key="1">
    <citation type="journal article" date="2019" name="Sci. Rep.">
        <title>Comparative genomics of chytrid fungi reveal insights into the obligate biotrophic and pathogenic lifestyle of Synchytrium endobioticum.</title>
        <authorList>
            <person name="van de Vossenberg B.T.L.H."/>
            <person name="Warris S."/>
            <person name="Nguyen H.D.T."/>
            <person name="van Gent-Pelzer M.P.E."/>
            <person name="Joly D.L."/>
            <person name="van de Geest H.C."/>
            <person name="Bonants P.J.M."/>
            <person name="Smith D.S."/>
            <person name="Levesque C.A."/>
            <person name="van der Lee T.A.J."/>
        </authorList>
    </citation>
    <scope>NUCLEOTIDE SEQUENCE [LARGE SCALE GENOMIC DNA]</scope>
    <source>
        <strain evidence="23 24">CBS 809.83</strain>
    </source>
</reference>
<feature type="binding site" evidence="19">
    <location>
        <position position="354"/>
    </location>
    <ligand>
        <name>Zn(2+)</name>
        <dbReference type="ChEBI" id="CHEBI:29105"/>
        <label>1</label>
    </ligand>
</feature>
<comment type="subcellular location">
    <subcellularLocation>
        <location evidence="1">Endoplasmic reticulum membrane</location>
        <topology evidence="1">Multi-pass membrane protein</topology>
    </subcellularLocation>
</comment>
<feature type="domain" description="Cytochrome b5 heme-binding" evidence="22">
    <location>
        <begin position="26"/>
        <end position="106"/>
    </location>
</feature>
<evidence type="ECO:0000256" key="18">
    <source>
        <dbReference type="PIRNR" id="PIRNR005149"/>
    </source>
</evidence>
<organism evidence="23 24">
    <name type="scientific">Powellomyces hirtus</name>
    <dbReference type="NCBI Taxonomy" id="109895"/>
    <lineage>
        <taxon>Eukaryota</taxon>
        <taxon>Fungi</taxon>
        <taxon>Fungi incertae sedis</taxon>
        <taxon>Chytridiomycota</taxon>
        <taxon>Chytridiomycota incertae sedis</taxon>
        <taxon>Chytridiomycetes</taxon>
        <taxon>Spizellomycetales</taxon>
        <taxon>Powellomycetaceae</taxon>
        <taxon>Powellomyces</taxon>
    </lineage>
</organism>
<dbReference type="AlphaFoldDB" id="A0A507DQP6"/>
<dbReference type="SUPFAM" id="SSF55856">
    <property type="entry name" value="Cytochrome b5-like heme/steroid binding domain"/>
    <property type="match status" value="1"/>
</dbReference>
<dbReference type="SMART" id="SM01117">
    <property type="entry name" value="Cyt-b5"/>
    <property type="match status" value="1"/>
</dbReference>
<evidence type="ECO:0000259" key="22">
    <source>
        <dbReference type="PROSITE" id="PS50255"/>
    </source>
</evidence>
<evidence type="ECO:0000256" key="11">
    <source>
        <dbReference type="ARBA" id="ARBA00022833"/>
    </source>
</evidence>
<dbReference type="InterPro" id="IPR018506">
    <property type="entry name" value="Cyt_B5_heme-BS"/>
</dbReference>
<feature type="binding site" evidence="19">
    <location>
        <position position="276"/>
    </location>
    <ligand>
        <name>Zn(2+)</name>
        <dbReference type="ChEBI" id="CHEBI:29105"/>
        <label>1</label>
    </ligand>
</feature>
<evidence type="ECO:0000256" key="14">
    <source>
        <dbReference type="ARBA" id="ARBA00023004"/>
    </source>
</evidence>
<evidence type="ECO:0000256" key="9">
    <source>
        <dbReference type="ARBA" id="ARBA00022824"/>
    </source>
</evidence>
<evidence type="ECO:0000256" key="10">
    <source>
        <dbReference type="ARBA" id="ARBA00022832"/>
    </source>
</evidence>
<keyword evidence="6 20" id="KW-0349">Heme</keyword>
<comment type="cofactor">
    <cofactor evidence="18 19">
        <name>Zn(2+)</name>
        <dbReference type="ChEBI" id="CHEBI:29105"/>
    </cofactor>
    <text evidence="18 19">Binds 2 Zn(2+) ions per subunit that likely form a catalytic dimetal center.</text>
</comment>
<feature type="binding site" evidence="19">
    <location>
        <position position="355"/>
    </location>
    <ligand>
        <name>Zn(2+)</name>
        <dbReference type="ChEBI" id="CHEBI:29105"/>
        <label>1</label>
    </ligand>
</feature>
<dbReference type="EMBL" id="QEAQ01000187">
    <property type="protein sequence ID" value="TPX53836.1"/>
    <property type="molecule type" value="Genomic_DNA"/>
</dbReference>
<evidence type="ECO:0000313" key="23">
    <source>
        <dbReference type="EMBL" id="TPX53836.1"/>
    </source>
</evidence>
<evidence type="ECO:0000256" key="7">
    <source>
        <dbReference type="ARBA" id="ARBA00022692"/>
    </source>
</evidence>
<dbReference type="GO" id="GO:0005789">
    <property type="term" value="C:endoplasmic reticulum membrane"/>
    <property type="evidence" value="ECO:0007669"/>
    <property type="project" value="UniProtKB-SubCell"/>
</dbReference>
<evidence type="ECO:0000313" key="24">
    <source>
        <dbReference type="Proteomes" id="UP000318582"/>
    </source>
</evidence>
<dbReference type="GO" id="GO:0006633">
    <property type="term" value="P:fatty acid biosynthetic process"/>
    <property type="evidence" value="ECO:0007669"/>
    <property type="project" value="UniProtKB-KW"/>
</dbReference>
<keyword evidence="7 21" id="KW-0812">Transmembrane</keyword>
<evidence type="ECO:0000256" key="4">
    <source>
        <dbReference type="ARBA" id="ARBA00005747"/>
    </source>
</evidence>
<dbReference type="Gene3D" id="3.10.120.10">
    <property type="entry name" value="Cytochrome b5-like heme/steroid binding domain"/>
    <property type="match status" value="1"/>
</dbReference>
<feature type="binding site" evidence="19">
    <location>
        <position position="331"/>
    </location>
    <ligand>
        <name>Zn(2+)</name>
        <dbReference type="ChEBI" id="CHEBI:29105"/>
        <label>1</label>
    </ligand>
</feature>
<feature type="transmembrane region" description="Helical" evidence="21">
    <location>
        <begin position="201"/>
        <end position="218"/>
    </location>
</feature>
<keyword evidence="13 18" id="KW-0560">Oxidoreductase</keyword>
<dbReference type="PROSITE" id="PS00191">
    <property type="entry name" value="CYTOCHROME_B5_1"/>
    <property type="match status" value="1"/>
</dbReference>
<evidence type="ECO:0000256" key="3">
    <source>
        <dbReference type="ARBA" id="ARBA00005189"/>
    </source>
</evidence>
<keyword evidence="17 18" id="KW-0275">Fatty acid biosynthesis</keyword>
<proteinExistence type="inferred from homology"/>
<feature type="transmembrane region" description="Helical" evidence="21">
    <location>
        <begin position="286"/>
        <end position="304"/>
    </location>
</feature>
<evidence type="ECO:0000256" key="16">
    <source>
        <dbReference type="ARBA" id="ARBA00023136"/>
    </source>
</evidence>
<comment type="cofactor">
    <cofactor evidence="20">
        <name>Fe cation</name>
        <dbReference type="ChEBI" id="CHEBI:24875"/>
    </cofactor>
</comment>
<name>A0A507DQP6_9FUNG</name>
<keyword evidence="11 19" id="KW-0862">Zinc</keyword>
<dbReference type="InterPro" id="IPR001199">
    <property type="entry name" value="Cyt_B5-like_heme/steroid-bd"/>
</dbReference>
<feature type="transmembrane region" description="Helical" evidence="21">
    <location>
        <begin position="225"/>
        <end position="244"/>
    </location>
</feature>
<dbReference type="Proteomes" id="UP000318582">
    <property type="component" value="Unassembled WGS sequence"/>
</dbReference>
<keyword evidence="5 18" id="KW-0444">Lipid biosynthesis</keyword>
<dbReference type="InterPro" id="IPR036400">
    <property type="entry name" value="Cyt_B5-like_heme/steroid_sf"/>
</dbReference>
<gene>
    <name evidence="23" type="ORF">PhCBS80983_g06148</name>
</gene>
<evidence type="ECO:0000256" key="5">
    <source>
        <dbReference type="ARBA" id="ARBA00022516"/>
    </source>
</evidence>
<evidence type="ECO:0000256" key="21">
    <source>
        <dbReference type="SAM" id="Phobius"/>
    </source>
</evidence>
<feature type="transmembrane region" description="Helical" evidence="21">
    <location>
        <begin position="310"/>
        <end position="327"/>
    </location>
</feature>
<dbReference type="STRING" id="109895.A0A507DQP6"/>
<evidence type="ECO:0000256" key="15">
    <source>
        <dbReference type="ARBA" id="ARBA00023098"/>
    </source>
</evidence>
<comment type="pathway">
    <text evidence="2">Sphingolipid metabolism.</text>
</comment>
<dbReference type="Pfam" id="PF00173">
    <property type="entry name" value="Cyt-b5"/>
    <property type="match status" value="1"/>
</dbReference>
<comment type="similarity">
    <text evidence="4 18">Belongs to the sterol desaturase family. SCS7 subfamily.</text>
</comment>
<feature type="binding site" evidence="19">
    <location>
        <position position="335"/>
    </location>
    <ligand>
        <name>Zn(2+)</name>
        <dbReference type="ChEBI" id="CHEBI:29105"/>
        <label>1</label>
    </ligand>
</feature>
<keyword evidence="14 18" id="KW-0408">Iron</keyword>
<feature type="binding site" evidence="19">
    <location>
        <position position="351"/>
    </location>
    <ligand>
        <name>Zn(2+)</name>
        <dbReference type="ChEBI" id="CHEBI:29105"/>
        <label>1</label>
    </ligand>
</feature>
<evidence type="ECO:0000256" key="20">
    <source>
        <dbReference type="PIRSR" id="PIRSR005149-50"/>
    </source>
</evidence>
<dbReference type="GO" id="GO:0020037">
    <property type="term" value="F:heme binding"/>
    <property type="evidence" value="ECO:0007669"/>
    <property type="project" value="InterPro"/>
</dbReference>
<comment type="pathway">
    <text evidence="3">Lipid metabolism.</text>
</comment>
<keyword evidence="24" id="KW-1185">Reference proteome</keyword>
<comment type="caution">
    <text evidence="23">The sequence shown here is derived from an EMBL/GenBank/DDBJ whole genome shotgun (WGS) entry which is preliminary data.</text>
</comment>
<feature type="binding site" evidence="19">
    <location>
        <position position="277"/>
    </location>
    <ligand>
        <name>Zn(2+)</name>
        <dbReference type="ChEBI" id="CHEBI:29105"/>
        <label>1</label>
    </ligand>
</feature>
<dbReference type="PRINTS" id="PR00363">
    <property type="entry name" value="CYTOCHROMEB5"/>
</dbReference>
<evidence type="ECO:0000256" key="19">
    <source>
        <dbReference type="PIRSR" id="PIRSR005149-1"/>
    </source>
</evidence>
<dbReference type="GO" id="GO:0080132">
    <property type="term" value="F:fatty acid 2-hydroxylase activity"/>
    <property type="evidence" value="ECO:0007669"/>
    <property type="project" value="InterPro"/>
</dbReference>
<feature type="binding site" evidence="19">
    <location>
        <position position="254"/>
    </location>
    <ligand>
        <name>Zn(2+)</name>
        <dbReference type="ChEBI" id="CHEBI:29105"/>
        <label>1</label>
    </ligand>
</feature>
<evidence type="ECO:0000256" key="6">
    <source>
        <dbReference type="ARBA" id="ARBA00022617"/>
    </source>
</evidence>
<evidence type="ECO:0000256" key="17">
    <source>
        <dbReference type="ARBA" id="ARBA00023160"/>
    </source>
</evidence>
<evidence type="ECO:0000256" key="1">
    <source>
        <dbReference type="ARBA" id="ARBA00004477"/>
    </source>
</evidence>
<accession>A0A507DQP6</accession>
<keyword evidence="15 18" id="KW-0443">Lipid metabolism</keyword>